<keyword evidence="3" id="KW-1003">Cell membrane</keyword>
<dbReference type="InterPro" id="IPR033717">
    <property type="entry name" value="UDPK"/>
</dbReference>
<feature type="active site" description="Proton acceptor" evidence="15">
    <location>
        <position position="66"/>
    </location>
</feature>
<reference evidence="21" key="1">
    <citation type="submission" date="2017-02" db="EMBL/GenBank/DDBJ databases">
        <authorList>
            <person name="Varghese N."/>
            <person name="Submissions S."/>
        </authorList>
    </citation>
    <scope>NUCLEOTIDE SEQUENCE [LARGE SCALE GENOMIC DNA]</scope>
    <source>
        <strain evidence="21">DSM 24091</strain>
    </source>
</reference>
<dbReference type="PANTHER" id="PTHR34299">
    <property type="entry name" value="DIACYLGLYCEROL KINASE"/>
    <property type="match status" value="1"/>
</dbReference>
<evidence type="ECO:0000256" key="14">
    <source>
        <dbReference type="ARBA" id="ARBA00023264"/>
    </source>
</evidence>
<dbReference type="InterPro" id="IPR036945">
    <property type="entry name" value="DAGK_sf"/>
</dbReference>
<feature type="transmembrane region" description="Helical" evidence="19">
    <location>
        <begin position="93"/>
        <end position="114"/>
    </location>
</feature>
<dbReference type="GO" id="GO:0005886">
    <property type="term" value="C:plasma membrane"/>
    <property type="evidence" value="ECO:0007669"/>
    <property type="project" value="UniProtKB-SubCell"/>
</dbReference>
<keyword evidence="4" id="KW-0444">Lipid biosynthesis</keyword>
<keyword evidence="12 19" id="KW-0472">Membrane</keyword>
<evidence type="ECO:0000313" key="21">
    <source>
        <dbReference type="Proteomes" id="UP000190150"/>
    </source>
</evidence>
<gene>
    <name evidence="20" type="ORF">SAMN05660841_02329</name>
</gene>
<keyword evidence="10 19" id="KW-1133">Transmembrane helix</keyword>
<evidence type="ECO:0000256" key="4">
    <source>
        <dbReference type="ARBA" id="ARBA00022516"/>
    </source>
</evidence>
<evidence type="ECO:0000256" key="1">
    <source>
        <dbReference type="ARBA" id="ARBA00004651"/>
    </source>
</evidence>
<evidence type="ECO:0000256" key="6">
    <source>
        <dbReference type="ARBA" id="ARBA00022692"/>
    </source>
</evidence>
<keyword evidence="21" id="KW-1185">Reference proteome</keyword>
<comment type="subcellular location">
    <subcellularLocation>
        <location evidence="1">Cell membrane</location>
        <topology evidence="1">Multi-pass membrane protein</topology>
    </subcellularLocation>
</comment>
<evidence type="ECO:0000256" key="9">
    <source>
        <dbReference type="ARBA" id="ARBA00022840"/>
    </source>
</evidence>
<evidence type="ECO:0000256" key="3">
    <source>
        <dbReference type="ARBA" id="ARBA00022475"/>
    </source>
</evidence>
<name>A0A1T5E289_9SPHI</name>
<feature type="binding site" evidence="18">
    <location>
        <position position="25"/>
    </location>
    <ligand>
        <name>a divalent metal cation</name>
        <dbReference type="ChEBI" id="CHEBI:60240"/>
    </ligand>
</feature>
<comment type="cofactor">
    <cofactor evidence="18">
        <name>Mg(2+)</name>
        <dbReference type="ChEBI" id="CHEBI:18420"/>
    </cofactor>
    <text evidence="18">Mn(2+), Zn(2+), Cd(2+) and Co(2+) support activity to lesser extents.</text>
</comment>
<evidence type="ECO:0000256" key="8">
    <source>
        <dbReference type="ARBA" id="ARBA00022777"/>
    </source>
</evidence>
<feature type="transmembrane region" description="Helical" evidence="19">
    <location>
        <begin position="53"/>
        <end position="72"/>
    </location>
</feature>
<evidence type="ECO:0000256" key="17">
    <source>
        <dbReference type="PIRSR" id="PIRSR600829-3"/>
    </source>
</evidence>
<dbReference type="GO" id="GO:0016301">
    <property type="term" value="F:kinase activity"/>
    <property type="evidence" value="ECO:0007669"/>
    <property type="project" value="UniProtKB-KW"/>
</dbReference>
<keyword evidence="18" id="KW-0479">Metal-binding</keyword>
<dbReference type="EMBL" id="FUZF01000009">
    <property type="protein sequence ID" value="SKB77900.1"/>
    <property type="molecule type" value="Genomic_DNA"/>
</dbReference>
<keyword evidence="6 19" id="KW-0812">Transmembrane</keyword>
<evidence type="ECO:0000256" key="16">
    <source>
        <dbReference type="PIRSR" id="PIRSR600829-2"/>
    </source>
</evidence>
<protein>
    <submittedName>
        <fullName evidence="20">Diacylglycerol kinase (ATP)</fullName>
    </submittedName>
</protein>
<dbReference type="Pfam" id="PF01219">
    <property type="entry name" value="DAGK_prokar"/>
    <property type="match status" value="1"/>
</dbReference>
<evidence type="ECO:0000256" key="11">
    <source>
        <dbReference type="ARBA" id="ARBA00023098"/>
    </source>
</evidence>
<evidence type="ECO:0000256" key="10">
    <source>
        <dbReference type="ARBA" id="ARBA00022989"/>
    </source>
</evidence>
<dbReference type="InterPro" id="IPR000829">
    <property type="entry name" value="DAGK"/>
</dbReference>
<dbReference type="Gene3D" id="1.10.287.3610">
    <property type="match status" value="1"/>
</dbReference>
<dbReference type="AlphaFoldDB" id="A0A1T5E289"/>
<dbReference type="OrthoDB" id="1493837at2"/>
<dbReference type="RefSeq" id="WP_079643249.1">
    <property type="nucleotide sequence ID" value="NZ_FUZF01000009.1"/>
</dbReference>
<sequence>MSGIKKRIDSFKFALNGLKILFKEEVNAKVHLVSAVFVLILGFLFDISQNEWMAILLVIAMVISAELVNTAIECLCDFVSPEKRTVIKKVKDLAAAAVLVVAIVALVIGIIVFGPKILALI</sequence>
<keyword evidence="5" id="KW-0808">Transferase</keyword>
<comment type="similarity">
    <text evidence="2">Belongs to the bacterial diacylglycerol kinase family.</text>
</comment>
<dbReference type="GO" id="GO:0008654">
    <property type="term" value="P:phospholipid biosynthetic process"/>
    <property type="evidence" value="ECO:0007669"/>
    <property type="project" value="UniProtKB-KW"/>
</dbReference>
<dbReference type="PANTHER" id="PTHR34299:SF1">
    <property type="entry name" value="DIACYLGLYCEROL KINASE"/>
    <property type="match status" value="1"/>
</dbReference>
<evidence type="ECO:0000256" key="18">
    <source>
        <dbReference type="PIRSR" id="PIRSR600829-4"/>
    </source>
</evidence>
<dbReference type="Proteomes" id="UP000190150">
    <property type="component" value="Unassembled WGS sequence"/>
</dbReference>
<feature type="binding site" evidence="17">
    <location>
        <begin position="91"/>
        <end position="92"/>
    </location>
    <ligand>
        <name>ATP</name>
        <dbReference type="ChEBI" id="CHEBI:30616"/>
    </ligand>
</feature>
<dbReference type="GO" id="GO:0046872">
    <property type="term" value="F:metal ion binding"/>
    <property type="evidence" value="ECO:0007669"/>
    <property type="project" value="UniProtKB-KW"/>
</dbReference>
<evidence type="ECO:0000313" key="20">
    <source>
        <dbReference type="EMBL" id="SKB77900.1"/>
    </source>
</evidence>
<dbReference type="GO" id="GO:0005524">
    <property type="term" value="F:ATP binding"/>
    <property type="evidence" value="ECO:0007669"/>
    <property type="project" value="UniProtKB-KW"/>
</dbReference>
<keyword evidence="8 20" id="KW-0418">Kinase</keyword>
<dbReference type="STRING" id="1513896.SAMN05660841_02329"/>
<evidence type="ECO:0000256" key="12">
    <source>
        <dbReference type="ARBA" id="ARBA00023136"/>
    </source>
</evidence>
<evidence type="ECO:0000256" key="7">
    <source>
        <dbReference type="ARBA" id="ARBA00022741"/>
    </source>
</evidence>
<proteinExistence type="inferred from homology"/>
<keyword evidence="11" id="KW-0443">Lipid metabolism</keyword>
<keyword evidence="13" id="KW-0594">Phospholipid biosynthesis</keyword>
<evidence type="ECO:0000256" key="2">
    <source>
        <dbReference type="ARBA" id="ARBA00005967"/>
    </source>
</evidence>
<evidence type="ECO:0000256" key="19">
    <source>
        <dbReference type="SAM" id="Phobius"/>
    </source>
</evidence>
<dbReference type="CDD" id="cd14265">
    <property type="entry name" value="UDPK_IM_like"/>
    <property type="match status" value="1"/>
</dbReference>
<evidence type="ECO:0000256" key="15">
    <source>
        <dbReference type="PIRSR" id="PIRSR600829-1"/>
    </source>
</evidence>
<feature type="binding site" evidence="18">
    <location>
        <position position="73"/>
    </location>
    <ligand>
        <name>a divalent metal cation</name>
        <dbReference type="ChEBI" id="CHEBI:60240"/>
    </ligand>
</feature>
<keyword evidence="14" id="KW-1208">Phospholipid metabolism</keyword>
<keyword evidence="7 17" id="KW-0547">Nucleotide-binding</keyword>
<evidence type="ECO:0000256" key="5">
    <source>
        <dbReference type="ARBA" id="ARBA00022679"/>
    </source>
</evidence>
<organism evidence="20 21">
    <name type="scientific">Sphingobacterium nematocida</name>
    <dbReference type="NCBI Taxonomy" id="1513896"/>
    <lineage>
        <taxon>Bacteria</taxon>
        <taxon>Pseudomonadati</taxon>
        <taxon>Bacteroidota</taxon>
        <taxon>Sphingobacteriia</taxon>
        <taxon>Sphingobacteriales</taxon>
        <taxon>Sphingobacteriaceae</taxon>
        <taxon>Sphingobacterium</taxon>
    </lineage>
</organism>
<evidence type="ECO:0000256" key="13">
    <source>
        <dbReference type="ARBA" id="ARBA00023209"/>
    </source>
</evidence>
<feature type="binding site" evidence="17">
    <location>
        <position position="25"/>
    </location>
    <ligand>
        <name>ATP</name>
        <dbReference type="ChEBI" id="CHEBI:30616"/>
    </ligand>
</feature>
<feature type="transmembrane region" description="Helical" evidence="19">
    <location>
        <begin position="28"/>
        <end position="47"/>
    </location>
</feature>
<feature type="binding site" evidence="16">
    <location>
        <position position="66"/>
    </location>
    <ligand>
        <name>substrate</name>
    </ligand>
</feature>
<feature type="binding site" evidence="17">
    <location>
        <position position="73"/>
    </location>
    <ligand>
        <name>ATP</name>
        <dbReference type="ChEBI" id="CHEBI:30616"/>
    </ligand>
</feature>
<keyword evidence="9 17" id="KW-0067">ATP-binding</keyword>
<keyword evidence="18" id="KW-0460">Magnesium</keyword>
<accession>A0A1T5E289</accession>